<dbReference type="CDD" id="cd00293">
    <property type="entry name" value="USP-like"/>
    <property type="match status" value="1"/>
</dbReference>
<dbReference type="RefSeq" id="WP_099859595.1">
    <property type="nucleotide sequence ID" value="NZ_PEOG01000005.1"/>
</dbReference>
<name>A0A2G9CFL7_9BURK</name>
<dbReference type="PANTHER" id="PTHR46268:SF15">
    <property type="entry name" value="UNIVERSAL STRESS PROTEIN HP_0031"/>
    <property type="match status" value="1"/>
</dbReference>
<protein>
    <recommendedName>
        <fullName evidence="2">UspA domain-containing protein</fullName>
    </recommendedName>
</protein>
<dbReference type="SUPFAM" id="SSF52402">
    <property type="entry name" value="Adenine nucleotide alpha hydrolases-like"/>
    <property type="match status" value="2"/>
</dbReference>
<comment type="caution">
    <text evidence="3">The sequence shown here is derived from an EMBL/GenBank/DDBJ whole genome shotgun (WGS) entry which is preliminary data.</text>
</comment>
<dbReference type="AlphaFoldDB" id="A0A2G9CFL7"/>
<dbReference type="OrthoDB" id="9804721at2"/>
<dbReference type="PANTHER" id="PTHR46268">
    <property type="entry name" value="STRESS RESPONSE PROTEIN NHAX"/>
    <property type="match status" value="1"/>
</dbReference>
<keyword evidence="4" id="KW-1185">Reference proteome</keyword>
<reference evidence="3 4" key="1">
    <citation type="submission" date="2017-11" db="EMBL/GenBank/DDBJ databases">
        <title>Draft genome sequence of Mitsuaria sp. HWN-4.</title>
        <authorList>
            <person name="Gundlapally S.R."/>
        </authorList>
    </citation>
    <scope>NUCLEOTIDE SEQUENCE [LARGE SCALE GENOMIC DNA]</scope>
    <source>
        <strain evidence="3 4">HWN-4</strain>
    </source>
</reference>
<comment type="similarity">
    <text evidence="1">Belongs to the universal stress protein A family.</text>
</comment>
<gene>
    <name evidence="3" type="ORF">CS062_00905</name>
</gene>
<dbReference type="InterPro" id="IPR006016">
    <property type="entry name" value="UspA"/>
</dbReference>
<proteinExistence type="inferred from homology"/>
<sequence length="278" mass="30025">MTYRTVMVGLDGAPTCAARTEVAIHLAQDFDAHLIGVAPTGMVDLPAAPGAAALLGDYAASAWPLLIEKAEEAAGEFRARCEAAGLPSFEALVDEGPVAASLAGRAHCTDLLVMSQPDPAQAGHRYELSTLEQVLLHGARPTLLVPYTHHGPLRMRRMLIGWDESREAVRAMTDALPLLRRAQQVTLAHWRHDPDSGRVLQRLHSVHQWLAFHGVEAQPQDLVTSLPIGEAMLSAACDLDTDLIVMGAYSHPRWSEFLFGGTSRTLLGAMTVPVLMSH</sequence>
<dbReference type="Gene3D" id="3.40.50.12370">
    <property type="match status" value="1"/>
</dbReference>
<dbReference type="EMBL" id="PEOG01000005">
    <property type="protein sequence ID" value="PIM55122.1"/>
    <property type="molecule type" value="Genomic_DNA"/>
</dbReference>
<dbReference type="Proteomes" id="UP000231501">
    <property type="component" value="Unassembled WGS sequence"/>
</dbReference>
<dbReference type="InterPro" id="IPR006015">
    <property type="entry name" value="Universal_stress_UspA"/>
</dbReference>
<feature type="domain" description="UspA" evidence="2">
    <location>
        <begin position="156"/>
        <end position="276"/>
    </location>
</feature>
<accession>A0A2G9CFL7</accession>
<organism evidence="3 4">
    <name type="scientific">Roseateles chitinivorans</name>
    <dbReference type="NCBI Taxonomy" id="2917965"/>
    <lineage>
        <taxon>Bacteria</taxon>
        <taxon>Pseudomonadati</taxon>
        <taxon>Pseudomonadota</taxon>
        <taxon>Betaproteobacteria</taxon>
        <taxon>Burkholderiales</taxon>
        <taxon>Sphaerotilaceae</taxon>
        <taxon>Roseateles</taxon>
    </lineage>
</organism>
<evidence type="ECO:0000259" key="2">
    <source>
        <dbReference type="Pfam" id="PF00582"/>
    </source>
</evidence>
<evidence type="ECO:0000313" key="3">
    <source>
        <dbReference type="EMBL" id="PIM55122.1"/>
    </source>
</evidence>
<evidence type="ECO:0000313" key="4">
    <source>
        <dbReference type="Proteomes" id="UP000231501"/>
    </source>
</evidence>
<evidence type="ECO:0000256" key="1">
    <source>
        <dbReference type="ARBA" id="ARBA00008791"/>
    </source>
</evidence>
<dbReference type="PRINTS" id="PR01438">
    <property type="entry name" value="UNVRSLSTRESS"/>
</dbReference>
<dbReference type="Pfam" id="PF00582">
    <property type="entry name" value="Usp"/>
    <property type="match status" value="1"/>
</dbReference>